<sequence>MNKEAKIRDYLVKNLHLIEEGLQAIKTEFKLPNIFGSDGSIDIIAKDKFDLLVIIEIKTSNSSAKNALHQLNKYVGLIRQKLEIPYKNLRTIIISTDWHELILPFSEFVRTVDYPVDGYTLFLNSEDTPYKAD</sequence>
<accession>A0ABR8BF49</accession>
<proteinExistence type="predicted"/>
<organism evidence="3 4">
    <name type="scientific">Nostoc parmelioides FACHB-3921</name>
    <dbReference type="NCBI Taxonomy" id="2692909"/>
    <lineage>
        <taxon>Bacteria</taxon>
        <taxon>Bacillati</taxon>
        <taxon>Cyanobacteriota</taxon>
        <taxon>Cyanophyceae</taxon>
        <taxon>Nostocales</taxon>
        <taxon>Nostocaceae</taxon>
        <taxon>Nostoc</taxon>
    </lineage>
</organism>
<dbReference type="InterPro" id="IPR011856">
    <property type="entry name" value="tRNA_endonuc-like_dom_sf"/>
</dbReference>
<reference evidence="3 4" key="1">
    <citation type="journal article" date="2020" name="ISME J.">
        <title>Comparative genomics reveals insights into cyanobacterial evolution and habitat adaptation.</title>
        <authorList>
            <person name="Chen M.Y."/>
            <person name="Teng W.K."/>
            <person name="Zhao L."/>
            <person name="Hu C.X."/>
            <person name="Zhou Y.K."/>
            <person name="Han B.P."/>
            <person name="Song L.R."/>
            <person name="Shu W.S."/>
        </authorList>
    </citation>
    <scope>NUCLEOTIDE SEQUENCE [LARGE SCALE GENOMIC DNA]</scope>
    <source>
        <strain evidence="3 4">FACHB-3921</strain>
    </source>
</reference>
<dbReference type="Proteomes" id="UP000621307">
    <property type="component" value="Unassembled WGS sequence"/>
</dbReference>
<keyword evidence="1" id="KW-0238">DNA-binding</keyword>
<protein>
    <submittedName>
        <fullName evidence="3">DUF91 domain-containing protein</fullName>
    </submittedName>
</protein>
<dbReference type="InterPro" id="IPR048301">
    <property type="entry name" value="NucS_C"/>
</dbReference>
<feature type="domain" description="Endonuclease NucS C-terminal" evidence="2">
    <location>
        <begin position="4"/>
        <end position="83"/>
    </location>
</feature>
<keyword evidence="4" id="KW-1185">Reference proteome</keyword>
<dbReference type="PANTHER" id="PTHR38814:SF1">
    <property type="entry name" value="ENDONUCLEASE NUCS"/>
    <property type="match status" value="1"/>
</dbReference>
<name>A0ABR8BF49_9NOSO</name>
<dbReference type="EMBL" id="JACJQL010000021">
    <property type="protein sequence ID" value="MBD2252717.1"/>
    <property type="molecule type" value="Genomic_DNA"/>
</dbReference>
<comment type="caution">
    <text evidence="3">The sequence shown here is derived from an EMBL/GenBank/DDBJ whole genome shotgun (WGS) entry which is preliminary data.</text>
</comment>
<dbReference type="PANTHER" id="PTHR38814">
    <property type="entry name" value="ENDONUCLEASE NUCS"/>
    <property type="match status" value="1"/>
</dbReference>
<gene>
    <name evidence="3" type="ORF">H6G14_15615</name>
</gene>
<dbReference type="RefSeq" id="WP_190568289.1">
    <property type="nucleotide sequence ID" value="NZ_JACJQL010000021.1"/>
</dbReference>
<evidence type="ECO:0000256" key="1">
    <source>
        <dbReference type="ARBA" id="ARBA00023125"/>
    </source>
</evidence>
<dbReference type="Pfam" id="PF01939">
    <property type="entry name" value="NucS_C"/>
    <property type="match status" value="1"/>
</dbReference>
<dbReference type="InterPro" id="IPR002793">
    <property type="entry name" value="Endonuclease_NucS"/>
</dbReference>
<dbReference type="Gene3D" id="3.40.1350.10">
    <property type="match status" value="1"/>
</dbReference>
<evidence type="ECO:0000313" key="4">
    <source>
        <dbReference type="Proteomes" id="UP000621307"/>
    </source>
</evidence>
<evidence type="ECO:0000259" key="2">
    <source>
        <dbReference type="Pfam" id="PF01939"/>
    </source>
</evidence>
<evidence type="ECO:0000313" key="3">
    <source>
        <dbReference type="EMBL" id="MBD2252717.1"/>
    </source>
</evidence>